<dbReference type="Proteomes" id="UP000076798">
    <property type="component" value="Unassembled WGS sequence"/>
</dbReference>
<reference evidence="1 2" key="1">
    <citation type="journal article" date="2016" name="Mol. Biol. Evol.">
        <title>Comparative Genomics of Early-Diverging Mushroom-Forming Fungi Provides Insights into the Origins of Lignocellulose Decay Capabilities.</title>
        <authorList>
            <person name="Nagy L.G."/>
            <person name="Riley R."/>
            <person name="Tritt A."/>
            <person name="Adam C."/>
            <person name="Daum C."/>
            <person name="Floudas D."/>
            <person name="Sun H."/>
            <person name="Yadav J.S."/>
            <person name="Pangilinan J."/>
            <person name="Larsson K.H."/>
            <person name="Matsuura K."/>
            <person name="Barry K."/>
            <person name="Labutti K."/>
            <person name="Kuo R."/>
            <person name="Ohm R.A."/>
            <person name="Bhattacharya S.S."/>
            <person name="Shirouzu T."/>
            <person name="Yoshinaga Y."/>
            <person name="Martin F.M."/>
            <person name="Grigoriev I.V."/>
            <person name="Hibbett D.S."/>
        </authorList>
    </citation>
    <scope>NUCLEOTIDE SEQUENCE [LARGE SCALE GENOMIC DNA]</scope>
    <source>
        <strain evidence="1 2">HHB10207 ss-3</strain>
    </source>
</reference>
<dbReference type="EMBL" id="KV428540">
    <property type="protein sequence ID" value="KZT31535.1"/>
    <property type="molecule type" value="Genomic_DNA"/>
</dbReference>
<proteinExistence type="predicted"/>
<dbReference type="CDD" id="cd00303">
    <property type="entry name" value="retropepsin_like"/>
    <property type="match status" value="1"/>
</dbReference>
<dbReference type="AlphaFoldDB" id="A0A165WUJ6"/>
<keyword evidence="2" id="KW-1185">Reference proteome</keyword>
<dbReference type="Gene3D" id="2.40.70.10">
    <property type="entry name" value="Acid Proteases"/>
    <property type="match status" value="1"/>
</dbReference>
<dbReference type="InterPro" id="IPR021109">
    <property type="entry name" value="Peptidase_aspartic_dom_sf"/>
</dbReference>
<protein>
    <submittedName>
        <fullName evidence="1">Uncharacterized protein</fullName>
    </submittedName>
</protein>
<evidence type="ECO:0000313" key="2">
    <source>
        <dbReference type="Proteomes" id="UP000076798"/>
    </source>
</evidence>
<gene>
    <name evidence="1" type="ORF">SISSUDRAFT_994992</name>
</gene>
<organism evidence="1 2">
    <name type="scientific">Sistotremastrum suecicum HHB10207 ss-3</name>
    <dbReference type="NCBI Taxonomy" id="1314776"/>
    <lineage>
        <taxon>Eukaryota</taxon>
        <taxon>Fungi</taxon>
        <taxon>Dikarya</taxon>
        <taxon>Basidiomycota</taxon>
        <taxon>Agaricomycotina</taxon>
        <taxon>Agaricomycetes</taxon>
        <taxon>Sistotremastrales</taxon>
        <taxon>Sistotremastraceae</taxon>
        <taxon>Sistotremastrum</taxon>
    </lineage>
</organism>
<dbReference type="OrthoDB" id="2682330at2759"/>
<accession>A0A165WUJ6</accession>
<evidence type="ECO:0000313" key="1">
    <source>
        <dbReference type="EMBL" id="KZT31535.1"/>
    </source>
</evidence>
<name>A0A165WUJ6_9AGAM</name>
<sequence length="343" mass="38757">MPAPRHRDAPYFDGQSRHLMDFLDEFELLANQAQLDGPTKCREVVRYAKSRDRNLWKTLAGYITPDWANLRAQIIALYPNAEGPNRYTMEDLRDLANAQASFKIRNVQDLGDYTRRFREIMGGMETNGVRVGSDAGDIYIQGFDVKLERLLTSQLRRQFPTQIRRTGYTVDQVYAAAISHSHSHGEPIVADFATPLREVNCLVNGLVEEWGVIDNGATIVAIREDPWHESEMALEPRHAMEMESADTGVSKTKGNVRNLPIIIGGICVYVQAQVLEKAPFRLLLGRPFLSLTLAVQKDTENRGFTLTITDPNSPNRTVTVPTRERLSNVKRCNHTNHHFQGGK</sequence>